<name>A0ABP7P9G7_9GAMM</name>
<feature type="transmembrane region" description="Helical" evidence="5">
    <location>
        <begin position="270"/>
        <end position="288"/>
    </location>
</feature>
<evidence type="ECO:0000259" key="6">
    <source>
        <dbReference type="Pfam" id="PF00892"/>
    </source>
</evidence>
<feature type="transmembrane region" description="Helical" evidence="5">
    <location>
        <begin position="82"/>
        <end position="100"/>
    </location>
</feature>
<evidence type="ECO:0000256" key="3">
    <source>
        <dbReference type="ARBA" id="ARBA00022989"/>
    </source>
</evidence>
<keyword evidence="8" id="KW-1185">Reference proteome</keyword>
<dbReference type="PANTHER" id="PTHR32322:SF9">
    <property type="entry name" value="AMINO-ACID METABOLITE EFFLUX PUMP-RELATED"/>
    <property type="match status" value="1"/>
</dbReference>
<keyword evidence="4 5" id="KW-0472">Membrane</keyword>
<evidence type="ECO:0000256" key="4">
    <source>
        <dbReference type="ARBA" id="ARBA00023136"/>
    </source>
</evidence>
<dbReference type="SUPFAM" id="SSF103481">
    <property type="entry name" value="Multidrug resistance efflux transporter EmrE"/>
    <property type="match status" value="2"/>
</dbReference>
<dbReference type="Proteomes" id="UP001501337">
    <property type="component" value="Unassembled WGS sequence"/>
</dbReference>
<feature type="transmembrane region" description="Helical" evidence="5">
    <location>
        <begin position="212"/>
        <end position="236"/>
    </location>
</feature>
<dbReference type="PANTHER" id="PTHR32322">
    <property type="entry name" value="INNER MEMBRANE TRANSPORTER"/>
    <property type="match status" value="1"/>
</dbReference>
<protein>
    <submittedName>
        <fullName evidence="7">DMT family transporter</fullName>
    </submittedName>
</protein>
<feature type="transmembrane region" description="Helical" evidence="5">
    <location>
        <begin position="184"/>
        <end position="206"/>
    </location>
</feature>
<dbReference type="EMBL" id="BAABBO010000009">
    <property type="protein sequence ID" value="GAA3961943.1"/>
    <property type="molecule type" value="Genomic_DNA"/>
</dbReference>
<keyword evidence="2 5" id="KW-0812">Transmembrane</keyword>
<sequence length="295" mass="30652">MAAVESGHSKHMKMSSLRLAVTTLVAMLAFAGNSLLCRLALSDGLIDAATFTLVRLMSGALMLVALVSWQRRPVVVDGSWQSATALFIYAAGFSFAYVSLSAATGALLLFGAVQATMIGYGLWLGEKLTLRQILGALLAIAGLVILLLPGLQAPPLFGSMLMLMAGVAWGMYSLRGRGMGDPTFITMGNFVRAVPMAAVLSALFIQDIEAEWSGLIYAVVSGALASGAGYALWYAVLPHLKSVTAATVQLSVPVLAAIGGVVFLAEPITLRLGVASMATLGGVAMVILSKRSVGK</sequence>
<feature type="transmembrane region" description="Helical" evidence="5">
    <location>
        <begin position="156"/>
        <end position="172"/>
    </location>
</feature>
<comment type="caution">
    <text evidence="7">The sequence shown here is derived from an EMBL/GenBank/DDBJ whole genome shotgun (WGS) entry which is preliminary data.</text>
</comment>
<dbReference type="Pfam" id="PF00892">
    <property type="entry name" value="EamA"/>
    <property type="match status" value="2"/>
</dbReference>
<evidence type="ECO:0000256" key="1">
    <source>
        <dbReference type="ARBA" id="ARBA00004141"/>
    </source>
</evidence>
<evidence type="ECO:0000256" key="2">
    <source>
        <dbReference type="ARBA" id="ARBA00022692"/>
    </source>
</evidence>
<proteinExistence type="predicted"/>
<evidence type="ECO:0000313" key="7">
    <source>
        <dbReference type="EMBL" id="GAA3961943.1"/>
    </source>
</evidence>
<evidence type="ECO:0000313" key="8">
    <source>
        <dbReference type="Proteomes" id="UP001501337"/>
    </source>
</evidence>
<feature type="transmembrane region" description="Helical" evidence="5">
    <location>
        <begin position="243"/>
        <end position="264"/>
    </location>
</feature>
<dbReference type="InterPro" id="IPR000620">
    <property type="entry name" value="EamA_dom"/>
</dbReference>
<accession>A0ABP7P9G7</accession>
<dbReference type="InterPro" id="IPR050638">
    <property type="entry name" value="AA-Vitamin_Transporters"/>
</dbReference>
<organism evidence="7 8">
    <name type="scientific">Allohahella marinimesophila</name>
    <dbReference type="NCBI Taxonomy" id="1054972"/>
    <lineage>
        <taxon>Bacteria</taxon>
        <taxon>Pseudomonadati</taxon>
        <taxon>Pseudomonadota</taxon>
        <taxon>Gammaproteobacteria</taxon>
        <taxon>Oceanospirillales</taxon>
        <taxon>Hahellaceae</taxon>
        <taxon>Allohahella</taxon>
    </lineage>
</organism>
<reference evidence="8" key="1">
    <citation type="journal article" date="2019" name="Int. J. Syst. Evol. Microbiol.">
        <title>The Global Catalogue of Microorganisms (GCM) 10K type strain sequencing project: providing services to taxonomists for standard genome sequencing and annotation.</title>
        <authorList>
            <consortium name="The Broad Institute Genomics Platform"/>
            <consortium name="The Broad Institute Genome Sequencing Center for Infectious Disease"/>
            <person name="Wu L."/>
            <person name="Ma J."/>
        </authorList>
    </citation>
    <scope>NUCLEOTIDE SEQUENCE [LARGE SCALE GENOMIC DNA]</scope>
    <source>
        <strain evidence="8">JCM 17555</strain>
    </source>
</reference>
<feature type="transmembrane region" description="Helical" evidence="5">
    <location>
        <begin position="132"/>
        <end position="150"/>
    </location>
</feature>
<comment type="subcellular location">
    <subcellularLocation>
        <location evidence="1">Membrane</location>
        <topology evidence="1">Multi-pass membrane protein</topology>
    </subcellularLocation>
</comment>
<keyword evidence="3 5" id="KW-1133">Transmembrane helix</keyword>
<feature type="transmembrane region" description="Helical" evidence="5">
    <location>
        <begin position="52"/>
        <end position="70"/>
    </location>
</feature>
<gene>
    <name evidence="7" type="ORF">GCM10022278_19970</name>
</gene>
<feature type="domain" description="EamA" evidence="6">
    <location>
        <begin position="157"/>
        <end position="287"/>
    </location>
</feature>
<dbReference type="InterPro" id="IPR037185">
    <property type="entry name" value="EmrE-like"/>
</dbReference>
<evidence type="ECO:0000256" key="5">
    <source>
        <dbReference type="SAM" id="Phobius"/>
    </source>
</evidence>
<feature type="domain" description="EamA" evidence="6">
    <location>
        <begin position="22"/>
        <end position="147"/>
    </location>
</feature>